<feature type="region of interest" description="Disordered" evidence="1">
    <location>
        <begin position="98"/>
        <end position="118"/>
    </location>
</feature>
<evidence type="ECO:0000313" key="2">
    <source>
        <dbReference type="EMBL" id="SDZ06496.1"/>
    </source>
</evidence>
<dbReference type="EMBL" id="FNON01000009">
    <property type="protein sequence ID" value="SDZ06496.1"/>
    <property type="molecule type" value="Genomic_DNA"/>
</dbReference>
<dbReference type="AlphaFoldDB" id="A0A1H3PZL0"/>
<dbReference type="Proteomes" id="UP000199515">
    <property type="component" value="Unassembled WGS sequence"/>
</dbReference>
<proteinExistence type="predicted"/>
<reference evidence="2 3" key="1">
    <citation type="submission" date="2016-10" db="EMBL/GenBank/DDBJ databases">
        <authorList>
            <person name="de Groot N.N."/>
        </authorList>
    </citation>
    <scope>NUCLEOTIDE SEQUENCE [LARGE SCALE GENOMIC DNA]</scope>
    <source>
        <strain evidence="2 3">CPCC 202699</strain>
    </source>
</reference>
<evidence type="ECO:0000256" key="1">
    <source>
        <dbReference type="SAM" id="MobiDB-lite"/>
    </source>
</evidence>
<organism evidence="2 3">
    <name type="scientific">Amycolatopsis xylanica</name>
    <dbReference type="NCBI Taxonomy" id="589385"/>
    <lineage>
        <taxon>Bacteria</taxon>
        <taxon>Bacillati</taxon>
        <taxon>Actinomycetota</taxon>
        <taxon>Actinomycetes</taxon>
        <taxon>Pseudonocardiales</taxon>
        <taxon>Pseudonocardiaceae</taxon>
        <taxon>Amycolatopsis</taxon>
    </lineage>
</organism>
<evidence type="ECO:0000313" key="3">
    <source>
        <dbReference type="Proteomes" id="UP000199515"/>
    </source>
</evidence>
<feature type="compositionally biased region" description="Basic residues" evidence="1">
    <location>
        <begin position="105"/>
        <end position="118"/>
    </location>
</feature>
<name>A0A1H3PZL0_9PSEU</name>
<dbReference type="RefSeq" id="WP_245757625.1">
    <property type="nucleotide sequence ID" value="NZ_FNON01000009.1"/>
</dbReference>
<sequence>MQERDSILGPMQAAVHHRLTELTRSVDKSDQDRLVVLAGHEIPRLVAALREVLAEHEPDAAGRCPTCRRRQPWSPFRRRKRTPCRAYLAVRLRLDTDAAPTVAASHHKRRKRSPQYLG</sequence>
<accession>A0A1H3PZL0</accession>
<protein>
    <submittedName>
        <fullName evidence="2">Uncharacterized protein</fullName>
    </submittedName>
</protein>
<dbReference type="STRING" id="589385.SAMN05421504_10910"/>
<gene>
    <name evidence="2" type="ORF">SAMN05421504_10910</name>
</gene>
<keyword evidence="3" id="KW-1185">Reference proteome</keyword>